<organism evidence="2 3">
    <name type="scientific">Paenibacillus chitinolyticus</name>
    <dbReference type="NCBI Taxonomy" id="79263"/>
    <lineage>
        <taxon>Bacteria</taxon>
        <taxon>Bacillati</taxon>
        <taxon>Bacillota</taxon>
        <taxon>Bacilli</taxon>
        <taxon>Bacillales</taxon>
        <taxon>Paenibacillaceae</taxon>
        <taxon>Paenibacillus</taxon>
    </lineage>
</organism>
<dbReference type="EMBL" id="JAMDMJ010000025">
    <property type="protein sequence ID" value="MCY9597996.1"/>
    <property type="molecule type" value="Genomic_DNA"/>
</dbReference>
<gene>
    <name evidence="1" type="ORF">M5X16_19705</name>
    <name evidence="2" type="ORF">PC41400_22940</name>
</gene>
<reference evidence="1 4" key="2">
    <citation type="submission" date="2022-05" db="EMBL/GenBank/DDBJ databases">
        <title>Genome Sequencing of Bee-Associated Microbes.</title>
        <authorList>
            <person name="Dunlap C."/>
        </authorList>
    </citation>
    <scope>NUCLEOTIDE SEQUENCE [LARGE SCALE GENOMIC DNA]</scope>
    <source>
        <strain evidence="1 4">NRRL B-23120</strain>
    </source>
</reference>
<dbReference type="Proteomes" id="UP000288943">
    <property type="component" value="Chromosome"/>
</dbReference>
<dbReference type="RefSeq" id="WP_042232415.1">
    <property type="nucleotide sequence ID" value="NZ_CP026520.1"/>
</dbReference>
<dbReference type="KEGG" id="pchi:PC41400_22940"/>
<dbReference type="GeneID" id="95377653"/>
<accession>A0A410X181</accession>
<name>A0A410X181_9BACL</name>
<dbReference type="EMBL" id="CP026520">
    <property type="protein sequence ID" value="QAV20371.1"/>
    <property type="molecule type" value="Genomic_DNA"/>
</dbReference>
<sequence>MQLKPALIVDFRQDGPAADSAPFDPELKETVELFDQDEEVFVFNREEELRQAKELVSRHGYEAETMNLVLLPPHAERTGHFSDYGFESGAGHLYLYEPGIAVFRLGTGAVQDTDSPMKTASEAEPELAQRQMDEYVIARFHEADGLHFVVDRQHDELMDRTARAYGCTVDFIIS</sequence>
<dbReference type="OrthoDB" id="2966456at2"/>
<evidence type="ECO:0000313" key="1">
    <source>
        <dbReference type="EMBL" id="MCY9597996.1"/>
    </source>
</evidence>
<protein>
    <submittedName>
        <fullName evidence="2">Uncharacterized protein</fullName>
    </submittedName>
</protein>
<dbReference type="AlphaFoldDB" id="A0A410X181"/>
<evidence type="ECO:0000313" key="2">
    <source>
        <dbReference type="EMBL" id="QAV20371.1"/>
    </source>
</evidence>
<evidence type="ECO:0000313" key="3">
    <source>
        <dbReference type="Proteomes" id="UP000288943"/>
    </source>
</evidence>
<dbReference type="Proteomes" id="UP001527202">
    <property type="component" value="Unassembled WGS sequence"/>
</dbReference>
<evidence type="ECO:0000313" key="4">
    <source>
        <dbReference type="Proteomes" id="UP001527202"/>
    </source>
</evidence>
<reference evidence="2 3" key="1">
    <citation type="submission" date="2018-01" db="EMBL/GenBank/DDBJ databases">
        <title>The whole genome sequencing and assembly of Paenibacillus chitinolyticus KCCM 41400 strain.</title>
        <authorList>
            <person name="Kim J.-Y."/>
            <person name="Park M.-K."/>
            <person name="Lee Y.-J."/>
            <person name="Yi H."/>
            <person name="Bahn Y.-S."/>
            <person name="Kim J.F."/>
            <person name="Lee D.-W."/>
        </authorList>
    </citation>
    <scope>NUCLEOTIDE SEQUENCE [LARGE SCALE GENOMIC DNA]</scope>
    <source>
        <strain evidence="2 3">KCCM 41400</strain>
    </source>
</reference>
<proteinExistence type="predicted"/>
<keyword evidence="4" id="KW-1185">Reference proteome</keyword>